<dbReference type="InterPro" id="IPR036396">
    <property type="entry name" value="Cyt_P450_sf"/>
</dbReference>
<evidence type="ECO:0000256" key="1">
    <source>
        <dbReference type="ARBA" id="ARBA00001971"/>
    </source>
</evidence>
<dbReference type="GO" id="GO:0004497">
    <property type="term" value="F:monooxygenase activity"/>
    <property type="evidence" value="ECO:0007669"/>
    <property type="project" value="UniProtKB-KW"/>
</dbReference>
<keyword evidence="4 7" id="KW-0479">Metal-binding</keyword>
<dbReference type="PANTHER" id="PTHR24305">
    <property type="entry name" value="CYTOCHROME P450"/>
    <property type="match status" value="1"/>
</dbReference>
<evidence type="ECO:0000256" key="4">
    <source>
        <dbReference type="ARBA" id="ARBA00022723"/>
    </source>
</evidence>
<dbReference type="AlphaFoldDB" id="G0S957"/>
<dbReference type="PANTHER" id="PTHR24305:SF218">
    <property type="entry name" value="P450, PUTATIVE (EUROFUNG)-RELATED"/>
    <property type="match status" value="1"/>
</dbReference>
<dbReference type="Gene3D" id="1.10.630.10">
    <property type="entry name" value="Cytochrome P450"/>
    <property type="match status" value="1"/>
</dbReference>
<evidence type="ECO:0000256" key="7">
    <source>
        <dbReference type="PIRSR" id="PIRSR602403-1"/>
    </source>
</evidence>
<dbReference type="PRINTS" id="PR00385">
    <property type="entry name" value="P450"/>
</dbReference>
<comment type="similarity">
    <text evidence="2">Belongs to the cytochrome P450 family.</text>
</comment>
<protein>
    <recommendedName>
        <fullName evidence="12">Cytochrome P450</fullName>
    </recommendedName>
</protein>
<evidence type="ECO:0000256" key="2">
    <source>
        <dbReference type="ARBA" id="ARBA00010617"/>
    </source>
</evidence>
<dbReference type="OMA" id="MEMTDHF"/>
<dbReference type="InterPro" id="IPR001128">
    <property type="entry name" value="Cyt_P450"/>
</dbReference>
<keyword evidence="3 7" id="KW-0349">Heme</keyword>
<dbReference type="Proteomes" id="UP000008066">
    <property type="component" value="Unassembled WGS sequence"/>
</dbReference>
<feature type="transmembrane region" description="Helical" evidence="9">
    <location>
        <begin position="20"/>
        <end position="43"/>
    </location>
</feature>
<evidence type="ECO:0000256" key="5">
    <source>
        <dbReference type="ARBA" id="ARBA00023004"/>
    </source>
</evidence>
<feature type="region of interest" description="Disordered" evidence="8">
    <location>
        <begin position="548"/>
        <end position="573"/>
    </location>
</feature>
<dbReference type="GO" id="GO:0016705">
    <property type="term" value="F:oxidoreductase activity, acting on paired donors, with incorporation or reduction of molecular oxygen"/>
    <property type="evidence" value="ECO:0007669"/>
    <property type="project" value="InterPro"/>
</dbReference>
<dbReference type="RefSeq" id="XP_006694853.1">
    <property type="nucleotide sequence ID" value="XM_006694790.1"/>
</dbReference>
<comment type="cofactor">
    <cofactor evidence="1 7">
        <name>heme</name>
        <dbReference type="ChEBI" id="CHEBI:30413"/>
    </cofactor>
</comment>
<organism evidence="11">
    <name type="scientific">Chaetomium thermophilum (strain DSM 1495 / CBS 144.50 / IMI 039719)</name>
    <name type="common">Thermochaetoides thermophila</name>
    <dbReference type="NCBI Taxonomy" id="759272"/>
    <lineage>
        <taxon>Eukaryota</taxon>
        <taxon>Fungi</taxon>
        <taxon>Dikarya</taxon>
        <taxon>Ascomycota</taxon>
        <taxon>Pezizomycotina</taxon>
        <taxon>Sordariomycetes</taxon>
        <taxon>Sordariomycetidae</taxon>
        <taxon>Sordariales</taxon>
        <taxon>Chaetomiaceae</taxon>
        <taxon>Thermochaetoides</taxon>
    </lineage>
</organism>
<evidence type="ECO:0008006" key="12">
    <source>
        <dbReference type="Google" id="ProtNLM"/>
    </source>
</evidence>
<dbReference type="OrthoDB" id="1470350at2759"/>
<dbReference type="GO" id="GO:0020037">
    <property type="term" value="F:heme binding"/>
    <property type="evidence" value="ECO:0007669"/>
    <property type="project" value="InterPro"/>
</dbReference>
<dbReference type="STRING" id="759272.G0S957"/>
<evidence type="ECO:0000313" key="11">
    <source>
        <dbReference type="Proteomes" id="UP000008066"/>
    </source>
</evidence>
<keyword evidence="6" id="KW-0503">Monooxygenase</keyword>
<dbReference type="InterPro" id="IPR002403">
    <property type="entry name" value="Cyt_P450_E_grp-IV"/>
</dbReference>
<feature type="binding site" description="axial binding residue" evidence="7">
    <location>
        <position position="460"/>
    </location>
    <ligand>
        <name>heme</name>
        <dbReference type="ChEBI" id="CHEBI:30413"/>
    </ligand>
    <ligandPart>
        <name>Fe</name>
        <dbReference type="ChEBI" id="CHEBI:18248"/>
    </ligandPart>
</feature>
<evidence type="ECO:0000256" key="6">
    <source>
        <dbReference type="ARBA" id="ARBA00023033"/>
    </source>
</evidence>
<keyword evidence="9" id="KW-0812">Transmembrane</keyword>
<keyword evidence="9" id="KW-1133">Transmembrane helix</keyword>
<proteinExistence type="inferred from homology"/>
<dbReference type="PRINTS" id="PR00465">
    <property type="entry name" value="EP450IV"/>
</dbReference>
<keyword evidence="6" id="KW-0560">Oxidoreductase</keyword>
<keyword evidence="9" id="KW-0472">Membrane</keyword>
<evidence type="ECO:0000256" key="8">
    <source>
        <dbReference type="SAM" id="MobiDB-lite"/>
    </source>
</evidence>
<dbReference type="Pfam" id="PF00067">
    <property type="entry name" value="p450"/>
    <property type="match status" value="1"/>
</dbReference>
<dbReference type="EMBL" id="GL988043">
    <property type="protein sequence ID" value="EGS19968.1"/>
    <property type="molecule type" value="Genomic_DNA"/>
</dbReference>
<dbReference type="InterPro" id="IPR050121">
    <property type="entry name" value="Cytochrome_P450_monoxygenase"/>
</dbReference>
<dbReference type="GeneID" id="18258502"/>
<dbReference type="GO" id="GO:0005506">
    <property type="term" value="F:iron ion binding"/>
    <property type="evidence" value="ECO:0007669"/>
    <property type="project" value="InterPro"/>
</dbReference>
<evidence type="ECO:0000256" key="3">
    <source>
        <dbReference type="ARBA" id="ARBA00022617"/>
    </source>
</evidence>
<keyword evidence="11" id="KW-1185">Reference proteome</keyword>
<evidence type="ECO:0000256" key="9">
    <source>
        <dbReference type="SAM" id="Phobius"/>
    </source>
</evidence>
<sequence length="627" mass="70525">MEKLTNLSKQWNLPKKWEEVTAFQICAGILLALAVKGFIEVLLYNLFSPFRRLPGPFLARLTSKWLLLLSISGKRAATVHELHRKHGKVVRLSWNELSFSGINAVRPIYGQGTTCVKAPIYGLFGREGLFQMRDPEVHRERHRRLAHVFSPASLRVAEPLVQGVVEKGMNTVLVKNTGKEVDALSWCRMISLDVAGEVLLGKAFGAFDGREDAIRFVYVLDNAFPNFLLRGFYPLVWRFLRLLPIEKLQTFLAASDYMYAYGDNSLQEFIRLYGRDSPRRSLLTKMLKGDPASGTEPLPDEIIAIEVANLIFAATDTTGTTMAYALYHLACNREWQDRLRAELRAANLQQKGYSFTELQALPVLHGIMNEALRLHPAAVGALQRMTTREIEIDGVVVPANTIVSVQSYTMHRDPSVFPDPDTFNPDRWITTSADGNPEIDHGTPAMREMFFGWGKGTRTCISMNMAIMELKILLARVINQFEVRLASEKTHRDMEMEDHYILTPKGGKCGLVFEQLARYSLVYQTIMSQRSWLAEIVLHSQAYKRAMQPPKRHETTLTLLSGKSLRGNTGPRSVCVKDKPSGLNDLVIPNLSVNPFPTMSGVRKLTNKLTSHDSSAGAPPLAPERWS</sequence>
<gene>
    <name evidence="10" type="ORF">CTHT_0044640</name>
</gene>
<dbReference type="HOGENOM" id="CLU_001570_14_2_1"/>
<accession>G0S957</accession>
<dbReference type="SUPFAM" id="SSF48264">
    <property type="entry name" value="Cytochrome P450"/>
    <property type="match status" value="1"/>
</dbReference>
<dbReference type="KEGG" id="cthr:CTHT_0044640"/>
<dbReference type="eggNOG" id="KOG0159">
    <property type="taxonomic scope" value="Eukaryota"/>
</dbReference>
<name>G0S957_CHATD</name>
<evidence type="ECO:0000313" key="10">
    <source>
        <dbReference type="EMBL" id="EGS19968.1"/>
    </source>
</evidence>
<keyword evidence="5 7" id="KW-0408">Iron</keyword>
<feature type="compositionally biased region" description="Polar residues" evidence="8">
    <location>
        <begin position="556"/>
        <end position="571"/>
    </location>
</feature>
<reference evidence="10 11" key="1">
    <citation type="journal article" date="2011" name="Cell">
        <title>Insight into structure and assembly of the nuclear pore complex by utilizing the genome of a eukaryotic thermophile.</title>
        <authorList>
            <person name="Amlacher S."/>
            <person name="Sarges P."/>
            <person name="Flemming D."/>
            <person name="van Noort V."/>
            <person name="Kunze R."/>
            <person name="Devos D.P."/>
            <person name="Arumugam M."/>
            <person name="Bork P."/>
            <person name="Hurt E."/>
        </authorList>
    </citation>
    <scope>NUCLEOTIDE SEQUENCE [LARGE SCALE GENOMIC DNA]</scope>
    <source>
        <strain evidence="11">DSM 1495 / CBS 144.50 / IMI 039719</strain>
    </source>
</reference>